<proteinExistence type="predicted"/>
<dbReference type="RefSeq" id="XP_024583360.1">
    <property type="nucleotide sequence ID" value="XM_024717909.1"/>
</dbReference>
<dbReference type="AlphaFoldDB" id="A0A0P1B168"/>
<accession>A0A0P1B168</accession>
<dbReference type="Proteomes" id="UP000054928">
    <property type="component" value="Unassembled WGS sequence"/>
</dbReference>
<dbReference type="GeneID" id="36398713"/>
<protein>
    <submittedName>
        <fullName evidence="1">Uncharacterized protein</fullName>
    </submittedName>
</protein>
<organism evidence="1 2">
    <name type="scientific">Plasmopara halstedii</name>
    <name type="common">Downy mildew of sunflower</name>
    <dbReference type="NCBI Taxonomy" id="4781"/>
    <lineage>
        <taxon>Eukaryota</taxon>
        <taxon>Sar</taxon>
        <taxon>Stramenopiles</taxon>
        <taxon>Oomycota</taxon>
        <taxon>Peronosporomycetes</taxon>
        <taxon>Peronosporales</taxon>
        <taxon>Peronosporaceae</taxon>
        <taxon>Plasmopara</taxon>
    </lineage>
</organism>
<name>A0A0P1B168_PLAHL</name>
<sequence length="217" mass="24668">MAAKLTFEGVVNKLGIHRKDVQVPLALAGIDKDSRKYALLYEKLLIDAWVDNVSHIKDLEGVSELLRIHGPRDSSVMIHLLNKIQQKFSNSGVDEVIKLATKEKSFSEALKLRLQNLSLTVKQDTLPDVILEMSSSGELPLEDLLLHRNFQAWDNEYSMRNVNFGFVMMNLLRWMTEHDKDFASVLAELEMMGELNASHLKVIKALEDDHKSASIRN</sequence>
<reference evidence="2" key="1">
    <citation type="submission" date="2014-09" db="EMBL/GenBank/DDBJ databases">
        <authorList>
            <person name="Sharma Rahul"/>
            <person name="Thines Marco"/>
        </authorList>
    </citation>
    <scope>NUCLEOTIDE SEQUENCE [LARGE SCALE GENOMIC DNA]</scope>
</reference>
<keyword evidence="2" id="KW-1185">Reference proteome</keyword>
<dbReference type="EMBL" id="CCYD01002371">
    <property type="protein sequence ID" value="CEG46991.1"/>
    <property type="molecule type" value="Genomic_DNA"/>
</dbReference>
<evidence type="ECO:0000313" key="1">
    <source>
        <dbReference type="EMBL" id="CEG46991.1"/>
    </source>
</evidence>
<evidence type="ECO:0000313" key="2">
    <source>
        <dbReference type="Proteomes" id="UP000054928"/>
    </source>
</evidence>